<sequence length="310" mass="36518">MTKKHRFYIVNGIIYSVFGLLGLLIRNDLIEYFRFNPLIVSTISVVLVLTGLVSVLFVYLQGGFTKDSQVMQRSNLDYRRQLERLRNEFYHIIKDRENIQIDEEKIKDIIDSKIDQITSETLFEQIKEKYESRLIDDIKHKALEEELYDVKRRIEREVLRTSRNSNINLSIGFFTTFIAIFFLGYSLLGVESNQESSTSFIYHFIPRLSLSLFIELFSFFFLRIYKKNLDDIKYLNNERTNIDLKLVALRTSIAYEESAALKEVILDLSKTERNFVLKKGESTVEIEKVRQDDNNSEKLLSSILKILDKK</sequence>
<accession>A0A223V8N4</accession>
<dbReference type="AlphaFoldDB" id="A0A223V8N4"/>
<dbReference type="KEGG" id="marb:CJ263_16390"/>
<proteinExistence type="predicted"/>
<dbReference type="EMBL" id="CP022957">
    <property type="protein sequence ID" value="ASV31666.1"/>
    <property type="molecule type" value="Genomic_DNA"/>
</dbReference>
<evidence type="ECO:0000313" key="2">
    <source>
        <dbReference type="Proteomes" id="UP000215244"/>
    </source>
</evidence>
<gene>
    <name evidence="1" type="ORF">CJ263_16390</name>
</gene>
<name>A0A223V8N4_9FLAO</name>
<dbReference type="OrthoDB" id="799595at2"/>
<reference evidence="1 2" key="1">
    <citation type="submission" date="2017-08" db="EMBL/GenBank/DDBJ databases">
        <title>The complete genome sequence of Maribacter sp. B1, isolated from deep-sea sediment.</title>
        <authorList>
            <person name="Wu Y.-H."/>
            <person name="Cheng H."/>
            <person name="Xu X.-W."/>
        </authorList>
    </citation>
    <scope>NUCLEOTIDE SEQUENCE [LARGE SCALE GENOMIC DNA]</scope>
    <source>
        <strain evidence="1 2">B1</strain>
    </source>
</reference>
<protein>
    <submittedName>
        <fullName evidence="1">Uncharacterized protein</fullName>
    </submittedName>
</protein>
<dbReference type="Proteomes" id="UP000215244">
    <property type="component" value="Chromosome"/>
</dbReference>
<keyword evidence="2" id="KW-1185">Reference proteome</keyword>
<organism evidence="1 2">
    <name type="scientific">Maribacter cobaltidurans</name>
    <dbReference type="NCBI Taxonomy" id="1178778"/>
    <lineage>
        <taxon>Bacteria</taxon>
        <taxon>Pseudomonadati</taxon>
        <taxon>Bacteroidota</taxon>
        <taxon>Flavobacteriia</taxon>
        <taxon>Flavobacteriales</taxon>
        <taxon>Flavobacteriaceae</taxon>
        <taxon>Maribacter</taxon>
    </lineage>
</organism>
<dbReference type="RefSeq" id="WP_094998254.1">
    <property type="nucleotide sequence ID" value="NZ_BMJL01000010.1"/>
</dbReference>
<evidence type="ECO:0000313" key="1">
    <source>
        <dbReference type="EMBL" id="ASV31666.1"/>
    </source>
</evidence>